<keyword evidence="1" id="KW-0378">Hydrolase</keyword>
<keyword evidence="1" id="KW-0645">Protease</keyword>
<dbReference type="EMBL" id="WNXH01000018">
    <property type="protein sequence ID" value="MYN70424.1"/>
    <property type="molecule type" value="Genomic_DNA"/>
</dbReference>
<reference evidence="1 2" key="1">
    <citation type="submission" date="2019-11" db="EMBL/GenBank/DDBJ databases">
        <title>Divergent Streptococcus suis from cattle.</title>
        <authorList>
            <person name="Williamson C."/>
        </authorList>
    </citation>
    <scope>NUCLEOTIDE SEQUENCE [LARGE SCALE GENOMIC DNA]</scope>
    <source>
        <strain evidence="1 2">10-36905</strain>
    </source>
</reference>
<dbReference type="AlphaFoldDB" id="A0A6L8MZ99"/>
<dbReference type="PIRSF" id="PIRSF034934">
    <property type="entry name" value="AbiF_AbiD"/>
    <property type="match status" value="1"/>
</dbReference>
<dbReference type="RefSeq" id="WP_160864514.1">
    <property type="nucleotide sequence ID" value="NZ_WNXH01000018.1"/>
</dbReference>
<organism evidence="1 2">
    <name type="scientific">Streptococcus suis</name>
    <dbReference type="NCBI Taxonomy" id="1307"/>
    <lineage>
        <taxon>Bacteria</taxon>
        <taxon>Bacillati</taxon>
        <taxon>Bacillota</taxon>
        <taxon>Bacilli</taxon>
        <taxon>Lactobacillales</taxon>
        <taxon>Streptococcaceae</taxon>
        <taxon>Streptococcus</taxon>
    </lineage>
</organism>
<sequence length="320" mass="37485">MNTPIALEWEKQIDLFKQRGMDIGDAKLNQEKLQHISYYRLKEFARPLAKISKKNGYTDISYDGITFKQVLTRYYQDKNLRINLLHAIEKIEVSLKTKVSYILGKNYGAFGYLNFSNWTNRTKFKKFEIEKQQYYFKSKLLKTIELSNHSELKNVQNLNSDGFPSVWLTIDMLMFGELINLIDLMSKNNKKQLASFYNCSVKELLSWIKCLNFIRNICAHNSNILDIQLQTTPVKNIDWDNHLFVISGKKGNRTTNRLAIVIFIIIDLVAQINPKYDWKKITSNLKTIVKSNPQNAHLLGFKDEKSVENLYEYIQSKKTN</sequence>
<comment type="caution">
    <text evidence="1">The sequence shown here is derived from an EMBL/GenBank/DDBJ whole genome shotgun (WGS) entry which is preliminary data.</text>
</comment>
<proteinExistence type="predicted"/>
<dbReference type="GO" id="GO:0008233">
    <property type="term" value="F:peptidase activity"/>
    <property type="evidence" value="ECO:0007669"/>
    <property type="project" value="UniProtKB-KW"/>
</dbReference>
<dbReference type="Proteomes" id="UP000483765">
    <property type="component" value="Unassembled WGS sequence"/>
</dbReference>
<name>A0A6L8MZ99_STRSU</name>
<dbReference type="GO" id="GO:0006508">
    <property type="term" value="P:proteolysis"/>
    <property type="evidence" value="ECO:0007669"/>
    <property type="project" value="UniProtKB-KW"/>
</dbReference>
<dbReference type="InterPro" id="IPR011664">
    <property type="entry name" value="Abi_system_AbiD/AbiF-like"/>
</dbReference>
<dbReference type="InterPro" id="IPR017034">
    <property type="entry name" value="Abi_system_AbiD/AbiF"/>
</dbReference>
<accession>A0A6L8MZ99</accession>
<gene>
    <name evidence="1" type="ORF">GLP18_09445</name>
</gene>
<protein>
    <submittedName>
        <fullName evidence="1">CAAX protease</fullName>
    </submittedName>
</protein>
<dbReference type="Pfam" id="PF07751">
    <property type="entry name" value="Abi_2"/>
    <property type="match status" value="1"/>
</dbReference>
<evidence type="ECO:0000313" key="1">
    <source>
        <dbReference type="EMBL" id="MYN70424.1"/>
    </source>
</evidence>
<evidence type="ECO:0000313" key="2">
    <source>
        <dbReference type="Proteomes" id="UP000483765"/>
    </source>
</evidence>